<gene>
    <name evidence="2" type="ORF">EAH89_25575</name>
</gene>
<protein>
    <submittedName>
        <fullName evidence="2">Uncharacterized protein</fullName>
    </submittedName>
</protein>
<name>A0A502F9B1_9PROT</name>
<keyword evidence="1" id="KW-1133">Transmembrane helix</keyword>
<dbReference type="EMBL" id="RCZP01000043">
    <property type="protein sequence ID" value="TPG45996.1"/>
    <property type="molecule type" value="Genomic_DNA"/>
</dbReference>
<comment type="caution">
    <text evidence="2">The sequence shown here is derived from an EMBL/GenBank/DDBJ whole genome shotgun (WGS) entry which is preliminary data.</text>
</comment>
<keyword evidence="1" id="KW-0812">Transmembrane</keyword>
<proteinExistence type="predicted"/>
<feature type="transmembrane region" description="Helical" evidence="1">
    <location>
        <begin position="42"/>
        <end position="62"/>
    </location>
</feature>
<evidence type="ECO:0000313" key="2">
    <source>
        <dbReference type="EMBL" id="TPG45996.1"/>
    </source>
</evidence>
<feature type="transmembrane region" description="Helical" evidence="1">
    <location>
        <begin position="6"/>
        <end position="30"/>
    </location>
</feature>
<evidence type="ECO:0000313" key="3">
    <source>
        <dbReference type="Proteomes" id="UP000317078"/>
    </source>
</evidence>
<sequence length="67" mass="6730">MGLLTAISTFLLGPFGVALIVCGVAACFLLAAAQMLPPRAGFVSMACGGGAFIGAYLVRTYISLGMS</sequence>
<keyword evidence="3" id="KW-1185">Reference proteome</keyword>
<accession>A0A502F9B1</accession>
<evidence type="ECO:0000256" key="1">
    <source>
        <dbReference type="SAM" id="Phobius"/>
    </source>
</evidence>
<organism evidence="2 3">
    <name type="scientific">Muricoccus nepalensis</name>
    <dbReference type="NCBI Taxonomy" id="1854500"/>
    <lineage>
        <taxon>Bacteria</taxon>
        <taxon>Pseudomonadati</taxon>
        <taxon>Pseudomonadota</taxon>
        <taxon>Alphaproteobacteria</taxon>
        <taxon>Acetobacterales</taxon>
        <taxon>Roseomonadaceae</taxon>
        <taxon>Muricoccus</taxon>
    </lineage>
</organism>
<dbReference type="AlphaFoldDB" id="A0A502F9B1"/>
<dbReference type="Proteomes" id="UP000317078">
    <property type="component" value="Unassembled WGS sequence"/>
</dbReference>
<dbReference type="RefSeq" id="WP_140886559.1">
    <property type="nucleotide sequence ID" value="NZ_RCZP01000043.1"/>
</dbReference>
<keyword evidence="1" id="KW-0472">Membrane</keyword>
<reference evidence="2 3" key="1">
    <citation type="journal article" date="2019" name="Environ. Microbiol.">
        <title>Species interactions and distinct microbial communities in high Arctic permafrost affected cryosols are associated with the CH4 and CO2 gas fluxes.</title>
        <authorList>
            <person name="Altshuler I."/>
            <person name="Hamel J."/>
            <person name="Turney S."/>
            <person name="Magnuson E."/>
            <person name="Levesque R."/>
            <person name="Greer C."/>
            <person name="Whyte L.G."/>
        </authorList>
    </citation>
    <scope>NUCLEOTIDE SEQUENCE [LARGE SCALE GENOMIC DNA]</scope>
    <source>
        <strain evidence="2 3">S9.3B</strain>
    </source>
</reference>
<dbReference type="OrthoDB" id="9980184at2"/>